<accession>A0A7Y2S2G6</accession>
<proteinExistence type="predicted"/>
<protein>
    <submittedName>
        <fullName evidence="1">Uncharacterized protein</fullName>
    </submittedName>
</protein>
<gene>
    <name evidence="1" type="ORF">HLH11_08540</name>
    <name evidence="2" type="ORF">HLH13_15690</name>
</gene>
<sequence>MQIIHPFNSTLNRNEQQAIKAKAKSGSHVTLFCYLKHFLNLRWKIKQVLHFLVTNLPLLVFLNHFESAWKAKKCAKPPRKVERIIKNAP</sequence>
<organism evidence="1 3">
    <name type="scientific">Acinetobacter terrae</name>
    <dbReference type="NCBI Taxonomy" id="2731247"/>
    <lineage>
        <taxon>Bacteria</taxon>
        <taxon>Pseudomonadati</taxon>
        <taxon>Pseudomonadota</taxon>
        <taxon>Gammaproteobacteria</taxon>
        <taxon>Moraxellales</taxon>
        <taxon>Moraxellaceae</taxon>
        <taxon>Acinetobacter</taxon>
        <taxon>Acinetobacter Taxon 24</taxon>
    </lineage>
</organism>
<keyword evidence="4" id="KW-1185">Reference proteome</keyword>
<evidence type="ECO:0000313" key="4">
    <source>
        <dbReference type="Proteomes" id="UP000546536"/>
    </source>
</evidence>
<dbReference type="Proteomes" id="UP000532147">
    <property type="component" value="Unassembled WGS sequence"/>
</dbReference>
<dbReference type="RefSeq" id="WP_171534481.1">
    <property type="nucleotide sequence ID" value="NZ_JABERF010000052.1"/>
</dbReference>
<name>A0A7Y2S2G6_9GAMM</name>
<reference evidence="3 4" key="1">
    <citation type="submission" date="2020-04" db="EMBL/GenBank/DDBJ databases">
        <title>Acinetobacter Taxon 24.</title>
        <authorList>
            <person name="Nemec A."/>
            <person name="Radolfova-Krizova L."/>
            <person name="Higgins P.G."/>
            <person name="Spanelova P."/>
        </authorList>
    </citation>
    <scope>NUCLEOTIDE SEQUENCE [LARGE SCALE GENOMIC DNA]</scope>
    <source>
        <strain evidence="2 4">ANC 4279</strain>
        <strain evidence="1 3">ANC 4280</strain>
    </source>
</reference>
<evidence type="ECO:0000313" key="1">
    <source>
        <dbReference type="EMBL" id="NNH38697.1"/>
    </source>
</evidence>
<dbReference type="AlphaFoldDB" id="A0A7Y2S2G6"/>
<dbReference type="EMBL" id="JABERG010000033">
    <property type="protein sequence ID" value="NNH89113.1"/>
    <property type="molecule type" value="Genomic_DNA"/>
</dbReference>
<accession>A0A7Y2PNW0</accession>
<comment type="caution">
    <text evidence="1">The sequence shown here is derived from an EMBL/GenBank/DDBJ whole genome shotgun (WGS) entry which is preliminary data.</text>
</comment>
<evidence type="ECO:0000313" key="3">
    <source>
        <dbReference type="Proteomes" id="UP000532147"/>
    </source>
</evidence>
<dbReference type="EMBL" id="JABERH010000020">
    <property type="protein sequence ID" value="NNH38697.1"/>
    <property type="molecule type" value="Genomic_DNA"/>
</dbReference>
<evidence type="ECO:0000313" key="2">
    <source>
        <dbReference type="EMBL" id="NNH89113.1"/>
    </source>
</evidence>
<dbReference type="Proteomes" id="UP000546536">
    <property type="component" value="Unassembled WGS sequence"/>
</dbReference>